<evidence type="ECO:0000313" key="1">
    <source>
        <dbReference type="EMBL" id="KZP08471.1"/>
    </source>
</evidence>
<proteinExistence type="predicted"/>
<dbReference type="EMBL" id="KV417720">
    <property type="protein sequence ID" value="KZP08471.1"/>
    <property type="molecule type" value="Genomic_DNA"/>
</dbReference>
<evidence type="ECO:0000313" key="2">
    <source>
        <dbReference type="Proteomes" id="UP000076532"/>
    </source>
</evidence>
<sequence>MSEIGGVVSIWDRRERGGRRSASGFLSMQSLPCNITNYSSSSPCDHATASTSPDTTYWSICFHEARVLCIGDAKVYGVSVK</sequence>
<accession>A0A165XEN6</accession>
<reference evidence="1 2" key="1">
    <citation type="journal article" date="2016" name="Mol. Biol. Evol.">
        <title>Comparative Genomics of Early-Diverging Mushroom-Forming Fungi Provides Insights into the Origins of Lignocellulose Decay Capabilities.</title>
        <authorList>
            <person name="Nagy L.G."/>
            <person name="Riley R."/>
            <person name="Tritt A."/>
            <person name="Adam C."/>
            <person name="Daum C."/>
            <person name="Floudas D."/>
            <person name="Sun H."/>
            <person name="Yadav J.S."/>
            <person name="Pangilinan J."/>
            <person name="Larsson K.H."/>
            <person name="Matsuura K."/>
            <person name="Barry K."/>
            <person name="Labutti K."/>
            <person name="Kuo R."/>
            <person name="Ohm R.A."/>
            <person name="Bhattacharya S.S."/>
            <person name="Shirouzu T."/>
            <person name="Yoshinaga Y."/>
            <person name="Martin F.M."/>
            <person name="Grigoriev I.V."/>
            <person name="Hibbett D.S."/>
        </authorList>
    </citation>
    <scope>NUCLEOTIDE SEQUENCE [LARGE SCALE GENOMIC DNA]</scope>
    <source>
        <strain evidence="1 2">CBS 109695</strain>
    </source>
</reference>
<keyword evidence="2" id="KW-1185">Reference proteome</keyword>
<gene>
    <name evidence="1" type="ORF">FIBSPDRAFT_874507</name>
</gene>
<organism evidence="1 2">
    <name type="scientific">Athelia psychrophila</name>
    <dbReference type="NCBI Taxonomy" id="1759441"/>
    <lineage>
        <taxon>Eukaryota</taxon>
        <taxon>Fungi</taxon>
        <taxon>Dikarya</taxon>
        <taxon>Basidiomycota</taxon>
        <taxon>Agaricomycotina</taxon>
        <taxon>Agaricomycetes</taxon>
        <taxon>Agaricomycetidae</taxon>
        <taxon>Atheliales</taxon>
        <taxon>Atheliaceae</taxon>
        <taxon>Athelia</taxon>
    </lineage>
</organism>
<protein>
    <submittedName>
        <fullName evidence="1">Uncharacterized protein</fullName>
    </submittedName>
</protein>
<name>A0A165XEN6_9AGAM</name>
<dbReference type="Proteomes" id="UP000076532">
    <property type="component" value="Unassembled WGS sequence"/>
</dbReference>
<dbReference type="AlphaFoldDB" id="A0A165XEN6"/>